<keyword evidence="3" id="KW-0804">Transcription</keyword>
<gene>
    <name evidence="7" type="primary">Supt7l-L</name>
    <name evidence="7" type="ORF">Hamer_G018740</name>
</gene>
<dbReference type="Gene3D" id="1.10.20.10">
    <property type="entry name" value="Histone, subunit A"/>
    <property type="match status" value="1"/>
</dbReference>
<keyword evidence="4" id="KW-0539">Nucleus</keyword>
<proteinExistence type="predicted"/>
<dbReference type="CDD" id="cd06847">
    <property type="entry name" value="HFD_SUPT7L"/>
    <property type="match status" value="1"/>
</dbReference>
<comment type="subcellular location">
    <subcellularLocation>
        <location evidence="1">Nucleus</location>
    </subcellularLocation>
</comment>
<dbReference type="GO" id="GO:0003676">
    <property type="term" value="F:nucleic acid binding"/>
    <property type="evidence" value="ECO:0007669"/>
    <property type="project" value="InterPro"/>
</dbReference>
<evidence type="ECO:0000256" key="5">
    <source>
        <dbReference type="SAM" id="MobiDB-lite"/>
    </source>
</evidence>
<dbReference type="EMBL" id="JAHLQT010036987">
    <property type="protein sequence ID" value="KAG7157678.1"/>
    <property type="molecule type" value="Genomic_DNA"/>
</dbReference>
<feature type="domain" description="Bromodomain associated" evidence="6">
    <location>
        <begin position="146"/>
        <end position="225"/>
    </location>
</feature>
<feature type="compositionally biased region" description="Basic and acidic residues" evidence="5">
    <location>
        <begin position="8"/>
        <end position="19"/>
    </location>
</feature>
<dbReference type="SMART" id="SM00576">
    <property type="entry name" value="BTP"/>
    <property type="match status" value="1"/>
</dbReference>
<feature type="non-terminal residue" evidence="7">
    <location>
        <position position="456"/>
    </location>
</feature>
<name>A0A8J5JND5_HOMAM</name>
<evidence type="ECO:0000256" key="1">
    <source>
        <dbReference type="ARBA" id="ARBA00004123"/>
    </source>
</evidence>
<feature type="compositionally biased region" description="Basic residues" evidence="5">
    <location>
        <begin position="341"/>
        <end position="355"/>
    </location>
</feature>
<dbReference type="GO" id="GO:0005634">
    <property type="term" value="C:nucleus"/>
    <property type="evidence" value="ECO:0007669"/>
    <property type="project" value="UniProtKB-SubCell"/>
</dbReference>
<dbReference type="InterPro" id="IPR009072">
    <property type="entry name" value="Histone-fold"/>
</dbReference>
<dbReference type="InterPro" id="IPR039460">
    <property type="entry name" value="SUPT7L/Spt7"/>
</dbReference>
<dbReference type="Proteomes" id="UP000747542">
    <property type="component" value="Unassembled WGS sequence"/>
</dbReference>
<organism evidence="7 8">
    <name type="scientific">Homarus americanus</name>
    <name type="common">American lobster</name>
    <dbReference type="NCBI Taxonomy" id="6706"/>
    <lineage>
        <taxon>Eukaryota</taxon>
        <taxon>Metazoa</taxon>
        <taxon>Ecdysozoa</taxon>
        <taxon>Arthropoda</taxon>
        <taxon>Crustacea</taxon>
        <taxon>Multicrustacea</taxon>
        <taxon>Malacostraca</taxon>
        <taxon>Eumalacostraca</taxon>
        <taxon>Eucarida</taxon>
        <taxon>Decapoda</taxon>
        <taxon>Pleocyemata</taxon>
        <taxon>Astacidea</taxon>
        <taxon>Nephropoidea</taxon>
        <taxon>Nephropidae</taxon>
        <taxon>Homarus</taxon>
    </lineage>
</organism>
<evidence type="ECO:0000256" key="3">
    <source>
        <dbReference type="ARBA" id="ARBA00023163"/>
    </source>
</evidence>
<reference evidence="7" key="1">
    <citation type="journal article" date="2021" name="Sci. Adv.">
        <title>The American lobster genome reveals insights on longevity, neural, and immune adaptations.</title>
        <authorList>
            <person name="Polinski J.M."/>
            <person name="Zimin A.V."/>
            <person name="Clark K.F."/>
            <person name="Kohn A.B."/>
            <person name="Sadowski N."/>
            <person name="Timp W."/>
            <person name="Ptitsyn A."/>
            <person name="Khanna P."/>
            <person name="Romanova D.Y."/>
            <person name="Williams P."/>
            <person name="Greenwood S.J."/>
            <person name="Moroz L.L."/>
            <person name="Walt D.R."/>
            <person name="Bodnar A.G."/>
        </authorList>
    </citation>
    <scope>NUCLEOTIDE SEQUENCE</scope>
    <source>
        <strain evidence="7">GMGI-L3</strain>
    </source>
</reference>
<evidence type="ECO:0000313" key="7">
    <source>
        <dbReference type="EMBL" id="KAG7157678.1"/>
    </source>
</evidence>
<evidence type="ECO:0000313" key="8">
    <source>
        <dbReference type="Proteomes" id="UP000747542"/>
    </source>
</evidence>
<dbReference type="GO" id="GO:0003713">
    <property type="term" value="F:transcription coactivator activity"/>
    <property type="evidence" value="ECO:0007669"/>
    <property type="project" value="TreeGrafter"/>
</dbReference>
<dbReference type="GO" id="GO:0046982">
    <property type="term" value="F:protein heterodimerization activity"/>
    <property type="evidence" value="ECO:0007669"/>
    <property type="project" value="InterPro"/>
</dbReference>
<evidence type="ECO:0000256" key="4">
    <source>
        <dbReference type="ARBA" id="ARBA00023242"/>
    </source>
</evidence>
<protein>
    <submittedName>
        <fullName evidence="7">STAGA complex 65 subunit gamma-like</fullName>
    </submittedName>
</protein>
<dbReference type="InterPro" id="IPR036397">
    <property type="entry name" value="RNaseH_sf"/>
</dbReference>
<dbReference type="PANTHER" id="PTHR28598">
    <property type="entry name" value="STAGA COMPLEX 65 SUBUNIT GAMMA"/>
    <property type="match status" value="1"/>
</dbReference>
<dbReference type="Gene3D" id="3.30.420.10">
    <property type="entry name" value="Ribonuclease H-like superfamily/Ribonuclease H"/>
    <property type="match status" value="1"/>
</dbReference>
<comment type="caution">
    <text evidence="7">The sequence shown here is derived from an EMBL/GenBank/DDBJ whole genome shotgun (WGS) entry which is preliminary data.</text>
</comment>
<accession>A0A8J5JND5</accession>
<keyword evidence="2" id="KW-0805">Transcription regulation</keyword>
<dbReference type="GO" id="GO:0000124">
    <property type="term" value="C:SAGA complex"/>
    <property type="evidence" value="ECO:0007669"/>
    <property type="project" value="InterPro"/>
</dbReference>
<keyword evidence="8" id="KW-1185">Reference proteome</keyword>
<evidence type="ECO:0000259" key="6">
    <source>
        <dbReference type="SMART" id="SM00576"/>
    </source>
</evidence>
<feature type="region of interest" description="Disordered" evidence="5">
    <location>
        <begin position="1"/>
        <end position="54"/>
    </location>
</feature>
<sequence>MSCAGSHWGEDHDSQRGNSDDWGLSTSDMDDLLNPLPPPLSLTPLHQPSQEETPSFQILPAEFCRTDPMVLQTIRLLQYQRQVAQLITRAQSIGMDGGSLPSCPPPPEDPPLDRKTTKPHFLNFIPPEHTPFTSGKNQPQIREVEGTTARLILRKAVATMCAHTGYTDTAESVLRLLTDVTHEFLTKLTKVMRANTDNLLLRDRCPFHDVVEQTLHDIGMGSMSELHQMYRDRVVLYHARVRQESVQLYHQYLTLSQNREANIATPGSRRESTGDWWVDECGGPGGASAPGMDEASVPSIKSTSSLDPELSLHPFSVLSQGPCWEMSLGCMDTTQKRKLSHHSGSHWHHRGQRRHGSLEQGEAHADSFFSTTRVLFITSTLQKAKQLIKSTTGEFSVAHGMQCVTRDKSRWRRRTTATMLQPPHSSSHVVQDFLAKHRITQVWQAPYSPDMAPCDF</sequence>
<feature type="region of interest" description="Disordered" evidence="5">
    <location>
        <begin position="341"/>
        <end position="363"/>
    </location>
</feature>
<evidence type="ECO:0000256" key="2">
    <source>
        <dbReference type="ARBA" id="ARBA00023015"/>
    </source>
</evidence>
<dbReference type="Pfam" id="PF07524">
    <property type="entry name" value="Bromo_TP"/>
    <property type="match status" value="1"/>
</dbReference>
<dbReference type="PANTHER" id="PTHR28598:SF1">
    <property type="entry name" value="STAGA COMPLEX 65 SUBUNIT GAMMA"/>
    <property type="match status" value="1"/>
</dbReference>
<dbReference type="AlphaFoldDB" id="A0A8J5JND5"/>
<dbReference type="InterPro" id="IPR006565">
    <property type="entry name" value="BTP"/>
</dbReference>